<dbReference type="STRING" id="762903.Pedsa_0579"/>
<dbReference type="Proteomes" id="UP000000310">
    <property type="component" value="Chromosome"/>
</dbReference>
<dbReference type="HOGENOM" id="CLU_868049_0_0_10"/>
<dbReference type="RefSeq" id="WP_013631660.1">
    <property type="nucleotide sequence ID" value="NC_015177.1"/>
</dbReference>
<gene>
    <name evidence="1" type="ordered locus">Pedsa_0579</name>
</gene>
<dbReference type="Gene3D" id="2.30.30.40">
    <property type="entry name" value="SH3 Domains"/>
    <property type="match status" value="1"/>
</dbReference>
<organism evidence="1 2">
    <name type="scientific">Pseudopedobacter saltans (strain ATCC 51119 / DSM 12145 / JCM 21818 / CCUG 39354 / LMG 10337 / NBRC 100064 / NCIMB 13643)</name>
    <name type="common">Pedobacter saltans</name>
    <dbReference type="NCBI Taxonomy" id="762903"/>
    <lineage>
        <taxon>Bacteria</taxon>
        <taxon>Pseudomonadati</taxon>
        <taxon>Bacteroidota</taxon>
        <taxon>Sphingobacteriia</taxon>
        <taxon>Sphingobacteriales</taxon>
        <taxon>Sphingobacteriaceae</taxon>
        <taxon>Pseudopedobacter</taxon>
    </lineage>
</organism>
<proteinExistence type="predicted"/>
<name>F0S7D3_PSESL</name>
<accession>F0S7D3</accession>
<evidence type="ECO:0000313" key="1">
    <source>
        <dbReference type="EMBL" id="ADY51158.1"/>
    </source>
</evidence>
<sequence>MTGFDDILKSAQWHQSIQKSLGLTSQLSEMMKAQEQITKSLSGVSMIIELAKSMQKHHRMFENPTLSAIEAMTKGLSLQAKFAIPQTTLDAITSINRQHDQLFGNLRSITEAINKNQAAFNQINSWQFAISGISGQLAAIAASQKKWNLIDDFEEITEEAVSLNERIFDENGVTKEGLNELKAFFQRIEIKVDKIDADANALFWKVLALLSFALALLSEARNWLPKPEYATKQEVETVIKEQFGIYEKKLKDDKEFRITSRNCKVMSKPRLKSLVIEKLPIDFEVTVLQVNHKWVYVTYFSPIDNLPQTGWIMKKYLDKPE</sequence>
<dbReference type="OrthoDB" id="1323746at2"/>
<dbReference type="AlphaFoldDB" id="F0S7D3"/>
<dbReference type="KEGG" id="psn:Pedsa_0579"/>
<evidence type="ECO:0000313" key="2">
    <source>
        <dbReference type="Proteomes" id="UP000000310"/>
    </source>
</evidence>
<reference evidence="1 2" key="1">
    <citation type="journal article" date="2011" name="Stand. Genomic Sci.">
        <title>Complete genome sequence of the gliding, heparinolytic Pedobacter saltans type strain (113).</title>
        <authorList>
            <person name="Liolios K."/>
            <person name="Sikorski J."/>
            <person name="Lu M."/>
            <person name="Nolan M."/>
            <person name="Lapidus A."/>
            <person name="Lucas S."/>
            <person name="Hammon N."/>
            <person name="Deshpande S."/>
            <person name="Cheng J.F."/>
            <person name="Tapia R."/>
            <person name="Han C."/>
            <person name="Goodwin L."/>
            <person name="Pitluck S."/>
            <person name="Huntemann M."/>
            <person name="Ivanova N."/>
            <person name="Pagani I."/>
            <person name="Mavromatis K."/>
            <person name="Ovchinikova G."/>
            <person name="Pati A."/>
            <person name="Chen A."/>
            <person name="Palaniappan K."/>
            <person name="Land M."/>
            <person name="Hauser L."/>
            <person name="Brambilla E.M."/>
            <person name="Kotsyurbenko O."/>
            <person name="Rohde M."/>
            <person name="Tindall B.J."/>
            <person name="Abt B."/>
            <person name="Goker M."/>
            <person name="Detter J.C."/>
            <person name="Woyke T."/>
            <person name="Bristow J."/>
            <person name="Eisen J.A."/>
            <person name="Markowitz V."/>
            <person name="Hugenholtz P."/>
            <person name="Klenk H.P."/>
            <person name="Kyrpides N.C."/>
        </authorList>
    </citation>
    <scope>NUCLEOTIDE SEQUENCE [LARGE SCALE GENOMIC DNA]</scope>
    <source>
        <strain evidence="2">ATCC 51119 / DSM 12145 / JCM 21818 / LMG 10337 / NBRC 100064 / NCIMB 13643</strain>
    </source>
</reference>
<protein>
    <submittedName>
        <fullName evidence="1">Uncharacterized protein</fullName>
    </submittedName>
</protein>
<reference evidence="2" key="2">
    <citation type="submission" date="2011-02" db="EMBL/GenBank/DDBJ databases">
        <title>The complete genome of Pedobacter saltans DSM 12145.</title>
        <authorList>
            <consortium name="US DOE Joint Genome Institute (JGI-PGF)"/>
            <person name="Lucas S."/>
            <person name="Copeland A."/>
            <person name="Lapidus A."/>
            <person name="Bruce D."/>
            <person name="Goodwin L."/>
            <person name="Pitluck S."/>
            <person name="Kyrpides N."/>
            <person name="Mavromatis K."/>
            <person name="Pagani I."/>
            <person name="Ivanova N."/>
            <person name="Ovchinnikova G."/>
            <person name="Lu M."/>
            <person name="Detter J.C."/>
            <person name="Han C."/>
            <person name="Land M."/>
            <person name="Hauser L."/>
            <person name="Markowitz V."/>
            <person name="Cheng J.-F."/>
            <person name="Hugenholtz P."/>
            <person name="Woyke T."/>
            <person name="Wu D."/>
            <person name="Tindall B."/>
            <person name="Pomrenke H.G."/>
            <person name="Brambilla E."/>
            <person name="Klenk H.-P."/>
            <person name="Eisen J.A."/>
        </authorList>
    </citation>
    <scope>NUCLEOTIDE SEQUENCE [LARGE SCALE GENOMIC DNA]</scope>
    <source>
        <strain evidence="2">ATCC 51119 / DSM 12145 / JCM 21818 / LMG 10337 / NBRC 100064 / NCIMB 13643</strain>
    </source>
</reference>
<keyword evidence="2" id="KW-1185">Reference proteome</keyword>
<dbReference type="EMBL" id="CP002545">
    <property type="protein sequence ID" value="ADY51158.1"/>
    <property type="molecule type" value="Genomic_DNA"/>
</dbReference>